<dbReference type="AlphaFoldDB" id="A0A9J6QZ63"/>
<evidence type="ECO:0000256" key="2">
    <source>
        <dbReference type="SAM" id="SignalP"/>
    </source>
</evidence>
<keyword evidence="2" id="KW-0732">Signal</keyword>
<dbReference type="EMBL" id="JAOSHN010000013">
    <property type="protein sequence ID" value="MCU7380768.1"/>
    <property type="molecule type" value="Genomic_DNA"/>
</dbReference>
<sequence length="134" mass="15420">MKKRIICLITAAICFALAGCSIPKYSESELEDAKEAAYEQGQEDAEGSYDSGYESGYRDGIEEGKDQKELEIEENYGQVDYDEYLWLRDNIVFTTKTGKKYHRSTCQYVEGREIWVHFIERAEENGYATCSVCF</sequence>
<reference evidence="3" key="1">
    <citation type="submission" date="2022-09" db="EMBL/GenBank/DDBJ databases">
        <title>Culturomic study of gut microbiota in children with autism spectrum disorder.</title>
        <authorList>
            <person name="Efimov B.A."/>
            <person name="Chaplin A.V."/>
            <person name="Sokolova S.R."/>
            <person name="Pikina A.P."/>
            <person name="Korzhanova M."/>
            <person name="Belova V."/>
            <person name="Korostin D."/>
        </authorList>
    </citation>
    <scope>NUCLEOTIDE SEQUENCE</scope>
    <source>
        <strain evidence="3">ASD5510</strain>
    </source>
</reference>
<evidence type="ECO:0000313" key="4">
    <source>
        <dbReference type="Proteomes" id="UP001065549"/>
    </source>
</evidence>
<name>A0A9J6QZ63_9FIRM</name>
<feature type="signal peptide" evidence="2">
    <location>
        <begin position="1"/>
        <end position="18"/>
    </location>
</feature>
<protein>
    <submittedName>
        <fullName evidence="3">Uncharacterized protein</fullName>
    </submittedName>
</protein>
<evidence type="ECO:0000313" key="3">
    <source>
        <dbReference type="EMBL" id="MCU7380768.1"/>
    </source>
</evidence>
<organism evidence="3 4">
    <name type="scientific">Hominibacterium faecale</name>
    <dbReference type="NCBI Taxonomy" id="2839743"/>
    <lineage>
        <taxon>Bacteria</taxon>
        <taxon>Bacillati</taxon>
        <taxon>Bacillota</taxon>
        <taxon>Clostridia</taxon>
        <taxon>Peptostreptococcales</taxon>
        <taxon>Anaerovoracaceae</taxon>
        <taxon>Hominibacterium</taxon>
    </lineage>
</organism>
<dbReference type="RefSeq" id="WP_269478804.1">
    <property type="nucleotide sequence ID" value="NZ_JAOSHN010000013.1"/>
</dbReference>
<evidence type="ECO:0000256" key="1">
    <source>
        <dbReference type="SAM" id="MobiDB-lite"/>
    </source>
</evidence>
<dbReference type="Proteomes" id="UP001065549">
    <property type="component" value="Unassembled WGS sequence"/>
</dbReference>
<dbReference type="PROSITE" id="PS51257">
    <property type="entry name" value="PROKAR_LIPOPROTEIN"/>
    <property type="match status" value="1"/>
</dbReference>
<feature type="chain" id="PRO_5039936731" evidence="2">
    <location>
        <begin position="19"/>
        <end position="134"/>
    </location>
</feature>
<comment type="caution">
    <text evidence="3">The sequence shown here is derived from an EMBL/GenBank/DDBJ whole genome shotgun (WGS) entry which is preliminary data.</text>
</comment>
<feature type="region of interest" description="Disordered" evidence="1">
    <location>
        <begin position="33"/>
        <end position="60"/>
    </location>
</feature>
<gene>
    <name evidence="3" type="ORF">OBO34_20860</name>
</gene>
<accession>A0A9J6QZ63</accession>
<proteinExistence type="predicted"/>
<keyword evidence="4" id="KW-1185">Reference proteome</keyword>